<reference evidence="2 3" key="1">
    <citation type="submission" date="2018-03" db="EMBL/GenBank/DDBJ databases">
        <title>Massilia armeniaca sp. nov., isolated from desert soil.</title>
        <authorList>
            <person name="Huang H."/>
            <person name="Ren M."/>
        </authorList>
    </citation>
    <scope>NUCLEOTIDE SEQUENCE [LARGE SCALE GENOMIC DNA]</scope>
    <source>
        <strain evidence="2 3">ZMN-3</strain>
    </source>
</reference>
<dbReference type="SUPFAM" id="SSF50998">
    <property type="entry name" value="Quinoprotein alcohol dehydrogenase-like"/>
    <property type="match status" value="1"/>
</dbReference>
<sequence>MKTSITLVTAVLLGAGVATAAPVVLTKQGSTYLRQMQPGPDGLLCIVGQTSDPDGDLQPRGTVILYSTTKNQVLWQQTVDAPDGSAANRFVACRTDGKTTYVAANVDTHSERSLAQALAYVYQFDEKGKVTARKELATSARNAFVYDLDVDDKGVTVIGKASDRKADSESNGIFFASLDRGLKTATFKRLATGAFQNDAVVRLAGGTALLGGNFSPASVPNGDLVEDYAVSRIVNGKYQFSVRPQKAKPDDVATAITPAQEIVSLGTPAKTTTLTVVTPDGKIGETRQIQSPFCMTSALSADAAALYALRSPCGRSQDRPKLVRIDRKTGVETVVTGITGVPVNALAVDGGVLVVSEKGGSLLLQSVGKGS</sequence>
<evidence type="ECO:0008006" key="4">
    <source>
        <dbReference type="Google" id="ProtNLM"/>
    </source>
</evidence>
<protein>
    <recommendedName>
        <fullName evidence="4">PQQ-binding-like beta-propeller repeat protein</fullName>
    </recommendedName>
</protein>
<accession>A0A2R4C7R4</accession>
<dbReference type="InterPro" id="IPR011047">
    <property type="entry name" value="Quinoprotein_ADH-like_sf"/>
</dbReference>
<name>A0A2R4C7R4_9BURK</name>
<evidence type="ECO:0000256" key="1">
    <source>
        <dbReference type="SAM" id="SignalP"/>
    </source>
</evidence>
<dbReference type="OrthoDB" id="8752181at2"/>
<dbReference type="KEGG" id="masz:C9I28_07780"/>
<dbReference type="RefSeq" id="WP_107140987.1">
    <property type="nucleotide sequence ID" value="NZ_CP028324.1"/>
</dbReference>
<evidence type="ECO:0000313" key="3">
    <source>
        <dbReference type="Proteomes" id="UP000240505"/>
    </source>
</evidence>
<proteinExistence type="predicted"/>
<organism evidence="2 3">
    <name type="scientific">Pseudoduganella armeniaca</name>
    <dbReference type="NCBI Taxonomy" id="2072590"/>
    <lineage>
        <taxon>Bacteria</taxon>
        <taxon>Pseudomonadati</taxon>
        <taxon>Pseudomonadota</taxon>
        <taxon>Betaproteobacteria</taxon>
        <taxon>Burkholderiales</taxon>
        <taxon>Oxalobacteraceae</taxon>
        <taxon>Telluria group</taxon>
        <taxon>Pseudoduganella</taxon>
    </lineage>
</organism>
<feature type="chain" id="PRO_5015342462" description="PQQ-binding-like beta-propeller repeat protein" evidence="1">
    <location>
        <begin position="21"/>
        <end position="371"/>
    </location>
</feature>
<evidence type="ECO:0000313" key="2">
    <source>
        <dbReference type="EMBL" id="AVR95636.1"/>
    </source>
</evidence>
<dbReference type="Proteomes" id="UP000240505">
    <property type="component" value="Chromosome"/>
</dbReference>
<dbReference type="EMBL" id="CP028324">
    <property type="protein sequence ID" value="AVR95636.1"/>
    <property type="molecule type" value="Genomic_DNA"/>
</dbReference>
<gene>
    <name evidence="2" type="ORF">C9I28_07780</name>
</gene>
<dbReference type="AlphaFoldDB" id="A0A2R4C7R4"/>
<keyword evidence="1" id="KW-0732">Signal</keyword>
<keyword evidence="3" id="KW-1185">Reference proteome</keyword>
<feature type="signal peptide" evidence="1">
    <location>
        <begin position="1"/>
        <end position="20"/>
    </location>
</feature>